<keyword evidence="8 12" id="KW-0457">Lysine biosynthesis</keyword>
<dbReference type="NCBIfam" id="TIGR00674">
    <property type="entry name" value="dapA"/>
    <property type="match status" value="1"/>
</dbReference>
<dbReference type="Gene3D" id="3.20.20.70">
    <property type="entry name" value="Aldolase class I"/>
    <property type="match status" value="1"/>
</dbReference>
<evidence type="ECO:0000256" key="13">
    <source>
        <dbReference type="PIRNR" id="PIRNR001365"/>
    </source>
</evidence>
<name>A0A2T2XGF2_9FIRM</name>
<dbReference type="PIRSF" id="PIRSF001365">
    <property type="entry name" value="DHDPS"/>
    <property type="match status" value="1"/>
</dbReference>
<dbReference type="PROSITE" id="PS00666">
    <property type="entry name" value="DHDPS_2"/>
    <property type="match status" value="1"/>
</dbReference>
<dbReference type="GO" id="GO:0005737">
    <property type="term" value="C:cytoplasm"/>
    <property type="evidence" value="ECO:0007669"/>
    <property type="project" value="UniProtKB-SubCell"/>
</dbReference>
<comment type="function">
    <text evidence="1 12">Catalyzes the condensation of (S)-aspartate-beta-semialdehyde [(S)-ASA] and pyruvate to 4-hydroxy-tetrahydrodipicolinate (HTPA).</text>
</comment>
<dbReference type="GO" id="GO:0019877">
    <property type="term" value="P:diaminopimelate biosynthetic process"/>
    <property type="evidence" value="ECO:0007669"/>
    <property type="project" value="UniProtKB-UniRule"/>
</dbReference>
<evidence type="ECO:0000256" key="2">
    <source>
        <dbReference type="ARBA" id="ARBA00005120"/>
    </source>
</evidence>
<comment type="similarity">
    <text evidence="3 12 13">Belongs to the DapA family.</text>
</comment>
<keyword evidence="10 12" id="KW-0704">Schiff base</keyword>
<keyword evidence="5 12" id="KW-0963">Cytoplasm</keyword>
<dbReference type="GO" id="GO:0008840">
    <property type="term" value="F:4-hydroxy-tetrahydrodipicolinate synthase activity"/>
    <property type="evidence" value="ECO:0007669"/>
    <property type="project" value="UniProtKB-UniRule"/>
</dbReference>
<feature type="binding site" evidence="12 15">
    <location>
        <position position="210"/>
    </location>
    <ligand>
        <name>pyruvate</name>
        <dbReference type="ChEBI" id="CHEBI:15361"/>
    </ligand>
</feature>
<evidence type="ECO:0000256" key="6">
    <source>
        <dbReference type="ARBA" id="ARBA00022605"/>
    </source>
</evidence>
<keyword evidence="7 12" id="KW-0220">Diaminopimelate biosynthesis</keyword>
<dbReference type="InterPro" id="IPR005263">
    <property type="entry name" value="DapA"/>
</dbReference>
<dbReference type="PANTHER" id="PTHR12128">
    <property type="entry name" value="DIHYDRODIPICOLINATE SYNTHASE"/>
    <property type="match status" value="1"/>
</dbReference>
<evidence type="ECO:0000256" key="12">
    <source>
        <dbReference type="HAMAP-Rule" id="MF_00418"/>
    </source>
</evidence>
<accession>A0A2T2XGF2</accession>
<protein>
    <recommendedName>
        <fullName evidence="4 12">4-hydroxy-tetrahydrodipicolinate synthase</fullName>
        <shortName evidence="12">HTPA synthase</shortName>
        <ecNumber evidence="4 12">4.3.3.7</ecNumber>
    </recommendedName>
</protein>
<dbReference type="SUPFAM" id="SSF51569">
    <property type="entry name" value="Aldolase"/>
    <property type="match status" value="1"/>
</dbReference>
<evidence type="ECO:0000313" key="16">
    <source>
        <dbReference type="EMBL" id="PSR33585.1"/>
    </source>
</evidence>
<dbReference type="Proteomes" id="UP000242972">
    <property type="component" value="Unassembled WGS sequence"/>
</dbReference>
<dbReference type="InterPro" id="IPR002220">
    <property type="entry name" value="DapA-like"/>
</dbReference>
<feature type="site" description="Part of a proton relay during catalysis" evidence="12">
    <location>
        <position position="50"/>
    </location>
</feature>
<evidence type="ECO:0000256" key="15">
    <source>
        <dbReference type="PIRSR" id="PIRSR001365-2"/>
    </source>
</evidence>
<comment type="pathway">
    <text evidence="2 12">Amino-acid biosynthesis; L-lysine biosynthesis via DAP pathway; (S)-tetrahydrodipicolinate from L-aspartate: step 3/4.</text>
</comment>
<dbReference type="SMART" id="SM01130">
    <property type="entry name" value="DHDPS"/>
    <property type="match status" value="1"/>
</dbReference>
<evidence type="ECO:0000313" key="17">
    <source>
        <dbReference type="Proteomes" id="UP000242972"/>
    </source>
</evidence>
<dbReference type="EC" id="4.3.3.7" evidence="4 12"/>
<proteinExistence type="inferred from homology"/>
<comment type="subunit">
    <text evidence="12">Homotetramer; dimer of dimers.</text>
</comment>
<dbReference type="PANTHER" id="PTHR12128:SF66">
    <property type="entry name" value="4-HYDROXY-2-OXOGLUTARATE ALDOLASE, MITOCHONDRIAL"/>
    <property type="match status" value="1"/>
</dbReference>
<keyword evidence="6 12" id="KW-0028">Amino-acid biosynthesis</keyword>
<comment type="subcellular location">
    <subcellularLocation>
        <location evidence="12">Cytoplasm</location>
    </subcellularLocation>
</comment>
<evidence type="ECO:0000256" key="9">
    <source>
        <dbReference type="ARBA" id="ARBA00023239"/>
    </source>
</evidence>
<evidence type="ECO:0000256" key="8">
    <source>
        <dbReference type="ARBA" id="ARBA00023154"/>
    </source>
</evidence>
<sequence>MKPIQERLRGSITPVVTPFTDANQVDHDTLKNLINWQIHEGSHGISVTGTTGEPSSLTLDEREAIFRTTVATVAGRVPVLLGSGSTNLDETLRLTHSAEIAGADAVLVIVPYYNRPSQEGLYQYFTTVARSTSLPVVIYNIPGRTATNIEPSTVKRICQVADNVIGIKESNRDFEQVTKVLHLMGRGFLVYSGIEALCYPMLTLGGAGHISATANILPRQVADLYNLVVQGEWEKARELHYYLYALNDALFWETNPGPLKAALGMMGKIRPHLRLPLTPISQEHYQGLEKVLRQYGVLPQEGGRD</sequence>
<feature type="active site" description="Proton donor/acceptor" evidence="12 14">
    <location>
        <position position="139"/>
    </location>
</feature>
<comment type="catalytic activity">
    <reaction evidence="11 12">
        <text>L-aspartate 4-semialdehyde + pyruvate = (2S,4S)-4-hydroxy-2,3,4,5-tetrahydrodipicolinate + H2O + H(+)</text>
        <dbReference type="Rhea" id="RHEA:34171"/>
        <dbReference type="ChEBI" id="CHEBI:15361"/>
        <dbReference type="ChEBI" id="CHEBI:15377"/>
        <dbReference type="ChEBI" id="CHEBI:15378"/>
        <dbReference type="ChEBI" id="CHEBI:67139"/>
        <dbReference type="ChEBI" id="CHEBI:537519"/>
        <dbReference type="EC" id="4.3.3.7"/>
    </reaction>
</comment>
<dbReference type="GO" id="GO:0009089">
    <property type="term" value="P:lysine biosynthetic process via diaminopimelate"/>
    <property type="evidence" value="ECO:0007669"/>
    <property type="project" value="UniProtKB-UniRule"/>
</dbReference>
<comment type="caution">
    <text evidence="12">Was originally thought to be a dihydrodipicolinate synthase (DHDPS), catalyzing the condensation of (S)-aspartate-beta-semialdehyde [(S)-ASA] and pyruvate to dihydrodipicolinate (DHDP). However, it was shown in E.coli that the product of the enzymatic reaction is not dihydrodipicolinate but in fact (4S)-4-hydroxy-2,3,4,5-tetrahydro-(2S)-dipicolinic acid (HTPA), and that the consecutive dehydration reaction leading to DHDP is not spontaneous but catalyzed by DapB.</text>
</comment>
<feature type="active site" description="Schiff-base intermediate with substrate" evidence="12 14">
    <location>
        <position position="168"/>
    </location>
</feature>
<reference evidence="16 17" key="1">
    <citation type="journal article" date="2014" name="BMC Genomics">
        <title>Comparison of environmental and isolate Sulfobacillus genomes reveals diverse carbon, sulfur, nitrogen, and hydrogen metabolisms.</title>
        <authorList>
            <person name="Justice N.B."/>
            <person name="Norman A."/>
            <person name="Brown C.T."/>
            <person name="Singh A."/>
            <person name="Thomas B.C."/>
            <person name="Banfield J.F."/>
        </authorList>
    </citation>
    <scope>NUCLEOTIDE SEQUENCE [LARGE SCALE GENOMIC DNA]</scope>
    <source>
        <strain evidence="16">AMDSBA4</strain>
    </source>
</reference>
<evidence type="ECO:0000256" key="5">
    <source>
        <dbReference type="ARBA" id="ARBA00022490"/>
    </source>
</evidence>
<evidence type="ECO:0000256" key="10">
    <source>
        <dbReference type="ARBA" id="ARBA00023270"/>
    </source>
</evidence>
<dbReference type="UniPathway" id="UPA00034">
    <property type="reaction ID" value="UER00017"/>
</dbReference>
<dbReference type="PRINTS" id="PR00146">
    <property type="entry name" value="DHPICSNTHASE"/>
</dbReference>
<evidence type="ECO:0000256" key="7">
    <source>
        <dbReference type="ARBA" id="ARBA00022915"/>
    </source>
</evidence>
<dbReference type="HAMAP" id="MF_00418">
    <property type="entry name" value="DapA"/>
    <property type="match status" value="1"/>
</dbReference>
<evidence type="ECO:0000256" key="4">
    <source>
        <dbReference type="ARBA" id="ARBA00012086"/>
    </source>
</evidence>
<dbReference type="InterPro" id="IPR020625">
    <property type="entry name" value="Schiff_base-form_aldolases_AS"/>
</dbReference>
<dbReference type="Pfam" id="PF00701">
    <property type="entry name" value="DHDPS"/>
    <property type="match status" value="1"/>
</dbReference>
<dbReference type="CDD" id="cd00950">
    <property type="entry name" value="DHDPS"/>
    <property type="match status" value="1"/>
</dbReference>
<organism evidence="16 17">
    <name type="scientific">Sulfobacillus benefaciens</name>
    <dbReference type="NCBI Taxonomy" id="453960"/>
    <lineage>
        <taxon>Bacteria</taxon>
        <taxon>Bacillati</taxon>
        <taxon>Bacillota</taxon>
        <taxon>Clostridia</taxon>
        <taxon>Eubacteriales</taxon>
        <taxon>Clostridiales Family XVII. Incertae Sedis</taxon>
        <taxon>Sulfobacillus</taxon>
    </lineage>
</organism>
<evidence type="ECO:0000256" key="14">
    <source>
        <dbReference type="PIRSR" id="PIRSR001365-1"/>
    </source>
</evidence>
<feature type="site" description="Part of a proton relay during catalysis" evidence="12">
    <location>
        <position position="113"/>
    </location>
</feature>
<dbReference type="EMBL" id="PXYW01000018">
    <property type="protein sequence ID" value="PSR33585.1"/>
    <property type="molecule type" value="Genomic_DNA"/>
</dbReference>
<evidence type="ECO:0000256" key="3">
    <source>
        <dbReference type="ARBA" id="ARBA00007592"/>
    </source>
</evidence>
<comment type="caution">
    <text evidence="16">The sequence shown here is derived from an EMBL/GenBank/DDBJ whole genome shotgun (WGS) entry which is preliminary data.</text>
</comment>
<dbReference type="InterPro" id="IPR013785">
    <property type="entry name" value="Aldolase_TIM"/>
</dbReference>
<keyword evidence="9 12" id="KW-0456">Lyase</keyword>
<dbReference type="AlphaFoldDB" id="A0A2T2XGF2"/>
<gene>
    <name evidence="12" type="primary">dapA</name>
    <name evidence="16" type="ORF">C7B46_09275</name>
</gene>
<evidence type="ECO:0000256" key="1">
    <source>
        <dbReference type="ARBA" id="ARBA00003294"/>
    </source>
</evidence>
<evidence type="ECO:0000256" key="11">
    <source>
        <dbReference type="ARBA" id="ARBA00047836"/>
    </source>
</evidence>
<feature type="binding site" evidence="12 15">
    <location>
        <position position="51"/>
    </location>
    <ligand>
        <name>pyruvate</name>
        <dbReference type="ChEBI" id="CHEBI:15361"/>
    </ligand>
</feature>